<evidence type="ECO:0000256" key="2">
    <source>
        <dbReference type="ARBA" id="ARBA00010065"/>
    </source>
</evidence>
<comment type="function">
    <text evidence="9">Catalyzes the phospholipid dependent N-acylation of the N-terminal cysteine of apolipoprotein, the last step in lipoprotein maturation.</text>
</comment>
<dbReference type="Pfam" id="PF00795">
    <property type="entry name" value="CN_hydrolase"/>
    <property type="match status" value="1"/>
</dbReference>
<keyword evidence="6 9" id="KW-1133">Transmembrane helix</keyword>
<dbReference type="InterPro" id="IPR045378">
    <property type="entry name" value="LNT_N"/>
</dbReference>
<organism evidence="11 12">
    <name type="scientific">Temperatibacter marinus</name>
    <dbReference type="NCBI Taxonomy" id="1456591"/>
    <lineage>
        <taxon>Bacteria</taxon>
        <taxon>Pseudomonadati</taxon>
        <taxon>Pseudomonadota</taxon>
        <taxon>Alphaproteobacteria</taxon>
        <taxon>Kordiimonadales</taxon>
        <taxon>Temperatibacteraceae</taxon>
        <taxon>Temperatibacter</taxon>
    </lineage>
</organism>
<gene>
    <name evidence="9 11" type="primary">lnt</name>
    <name evidence="11" type="ORF">QGN29_07200</name>
</gene>
<feature type="transmembrane region" description="Helical" evidence="9">
    <location>
        <begin position="209"/>
        <end position="229"/>
    </location>
</feature>
<dbReference type="KEGG" id="tmk:QGN29_07200"/>
<dbReference type="GO" id="GO:0016410">
    <property type="term" value="F:N-acyltransferase activity"/>
    <property type="evidence" value="ECO:0007669"/>
    <property type="project" value="UniProtKB-UniRule"/>
</dbReference>
<evidence type="ECO:0000259" key="10">
    <source>
        <dbReference type="PROSITE" id="PS50263"/>
    </source>
</evidence>
<keyword evidence="8 9" id="KW-0012">Acyltransferase</keyword>
<evidence type="ECO:0000256" key="6">
    <source>
        <dbReference type="ARBA" id="ARBA00022989"/>
    </source>
</evidence>
<dbReference type="RefSeq" id="WP_310797175.1">
    <property type="nucleotide sequence ID" value="NZ_CP123872.1"/>
</dbReference>
<comment type="pathway">
    <text evidence="9">Protein modification; lipoprotein biosynthesis (N-acyl transfer).</text>
</comment>
<evidence type="ECO:0000256" key="3">
    <source>
        <dbReference type="ARBA" id="ARBA00022475"/>
    </source>
</evidence>
<dbReference type="InterPro" id="IPR003010">
    <property type="entry name" value="C-N_Hydrolase"/>
</dbReference>
<evidence type="ECO:0000256" key="5">
    <source>
        <dbReference type="ARBA" id="ARBA00022692"/>
    </source>
</evidence>
<feature type="transmembrane region" description="Helical" evidence="9">
    <location>
        <begin position="512"/>
        <end position="531"/>
    </location>
</feature>
<evidence type="ECO:0000256" key="8">
    <source>
        <dbReference type="ARBA" id="ARBA00023315"/>
    </source>
</evidence>
<feature type="domain" description="CN hydrolase" evidence="10">
    <location>
        <begin position="248"/>
        <end position="499"/>
    </location>
</feature>
<feature type="transmembrane region" description="Helical" evidence="9">
    <location>
        <begin position="40"/>
        <end position="56"/>
    </location>
</feature>
<dbReference type="InterPro" id="IPR004563">
    <property type="entry name" value="Apolipo_AcylTrfase"/>
</dbReference>
<evidence type="ECO:0000256" key="9">
    <source>
        <dbReference type="HAMAP-Rule" id="MF_01148"/>
    </source>
</evidence>
<dbReference type="PROSITE" id="PS50263">
    <property type="entry name" value="CN_HYDROLASE"/>
    <property type="match status" value="1"/>
</dbReference>
<dbReference type="CDD" id="cd07571">
    <property type="entry name" value="ALP_N-acyl_transferase"/>
    <property type="match status" value="1"/>
</dbReference>
<name>A0AA52EF24_9PROT</name>
<keyword evidence="7 9" id="KW-0472">Membrane</keyword>
<dbReference type="GO" id="GO:0005886">
    <property type="term" value="C:plasma membrane"/>
    <property type="evidence" value="ECO:0007669"/>
    <property type="project" value="UniProtKB-SubCell"/>
</dbReference>
<evidence type="ECO:0000256" key="4">
    <source>
        <dbReference type="ARBA" id="ARBA00022679"/>
    </source>
</evidence>
<keyword evidence="4 9" id="KW-0808">Transferase</keyword>
<feature type="transmembrane region" description="Helical" evidence="9">
    <location>
        <begin position="96"/>
        <end position="121"/>
    </location>
</feature>
<keyword evidence="3 9" id="KW-1003">Cell membrane</keyword>
<evidence type="ECO:0000256" key="1">
    <source>
        <dbReference type="ARBA" id="ARBA00004651"/>
    </source>
</evidence>
<dbReference type="PANTHER" id="PTHR38686:SF1">
    <property type="entry name" value="APOLIPOPROTEIN N-ACYLTRANSFERASE"/>
    <property type="match status" value="1"/>
</dbReference>
<dbReference type="GO" id="GO:0042158">
    <property type="term" value="P:lipoprotein biosynthetic process"/>
    <property type="evidence" value="ECO:0007669"/>
    <property type="project" value="UniProtKB-UniRule"/>
</dbReference>
<dbReference type="Gene3D" id="3.60.110.10">
    <property type="entry name" value="Carbon-nitrogen hydrolase"/>
    <property type="match status" value="1"/>
</dbReference>
<protein>
    <recommendedName>
        <fullName evidence="9">Apolipoprotein N-acyltransferase</fullName>
        <shortName evidence="9">ALP N-acyltransferase</shortName>
        <ecNumber evidence="9">2.3.1.269</ecNumber>
    </recommendedName>
</protein>
<comment type="subcellular location">
    <subcellularLocation>
        <location evidence="1 9">Cell membrane</location>
        <topology evidence="1 9">Multi-pass membrane protein</topology>
    </subcellularLocation>
</comment>
<keyword evidence="12" id="KW-1185">Reference proteome</keyword>
<evidence type="ECO:0000313" key="12">
    <source>
        <dbReference type="Proteomes" id="UP001268683"/>
    </source>
</evidence>
<proteinExistence type="inferred from homology"/>
<dbReference type="EMBL" id="CP123872">
    <property type="protein sequence ID" value="WND01347.1"/>
    <property type="molecule type" value="Genomic_DNA"/>
</dbReference>
<feature type="transmembrane region" description="Helical" evidence="9">
    <location>
        <begin position="133"/>
        <end position="155"/>
    </location>
</feature>
<accession>A0AA52EF24</accession>
<dbReference type="Proteomes" id="UP001268683">
    <property type="component" value="Chromosome"/>
</dbReference>
<comment type="similarity">
    <text evidence="2 9">Belongs to the CN hydrolase family. Apolipoprotein N-acyltransferase subfamily.</text>
</comment>
<dbReference type="SUPFAM" id="SSF56317">
    <property type="entry name" value="Carbon-nitrogen hydrolase"/>
    <property type="match status" value="1"/>
</dbReference>
<dbReference type="Pfam" id="PF20154">
    <property type="entry name" value="LNT_N"/>
    <property type="match status" value="1"/>
</dbReference>
<feature type="transmembrane region" description="Helical" evidence="9">
    <location>
        <begin position="12"/>
        <end position="34"/>
    </location>
</feature>
<dbReference type="NCBIfam" id="TIGR00546">
    <property type="entry name" value="lnt"/>
    <property type="match status" value="1"/>
</dbReference>
<comment type="catalytic activity">
    <reaction evidence="9">
        <text>N-terminal S-1,2-diacyl-sn-glyceryl-L-cysteinyl-[lipoprotein] + a glycerophospholipid = N-acyl-S-1,2-diacyl-sn-glyceryl-L-cysteinyl-[lipoprotein] + a 2-acyl-sn-glycero-3-phospholipid + H(+)</text>
        <dbReference type="Rhea" id="RHEA:48228"/>
        <dbReference type="Rhea" id="RHEA-COMP:14681"/>
        <dbReference type="Rhea" id="RHEA-COMP:14684"/>
        <dbReference type="ChEBI" id="CHEBI:15378"/>
        <dbReference type="ChEBI" id="CHEBI:136912"/>
        <dbReference type="ChEBI" id="CHEBI:140656"/>
        <dbReference type="ChEBI" id="CHEBI:140657"/>
        <dbReference type="ChEBI" id="CHEBI:140660"/>
        <dbReference type="EC" id="2.3.1.269"/>
    </reaction>
</comment>
<dbReference type="HAMAP" id="MF_01148">
    <property type="entry name" value="Lnt"/>
    <property type="match status" value="1"/>
</dbReference>
<dbReference type="EC" id="2.3.1.269" evidence="9"/>
<dbReference type="PANTHER" id="PTHR38686">
    <property type="entry name" value="APOLIPOPROTEIN N-ACYLTRANSFERASE"/>
    <property type="match status" value="1"/>
</dbReference>
<reference evidence="11" key="1">
    <citation type="submission" date="2023-04" db="EMBL/GenBank/DDBJ databases">
        <title>Complete genome sequence of Temperatibacter marinus.</title>
        <authorList>
            <person name="Rong J.-C."/>
            <person name="Yi M.-L."/>
            <person name="Zhao Q."/>
        </authorList>
    </citation>
    <scope>NUCLEOTIDE SEQUENCE</scope>
    <source>
        <strain evidence="11">NBRC 110045</strain>
    </source>
</reference>
<evidence type="ECO:0000256" key="7">
    <source>
        <dbReference type="ARBA" id="ARBA00023136"/>
    </source>
</evidence>
<keyword evidence="5 9" id="KW-0812">Transmembrane</keyword>
<feature type="transmembrane region" description="Helical" evidence="9">
    <location>
        <begin position="68"/>
        <end position="84"/>
    </location>
</feature>
<feature type="transmembrane region" description="Helical" evidence="9">
    <location>
        <begin position="175"/>
        <end position="197"/>
    </location>
</feature>
<sequence>MTSFIKTVEQKISGSGIWVVRLVLFFTGMLYALAFAPYDFAPVIFITFPLLYIFVSHADTPRLAFDRGWWFGFGFLLIGLHWIGDSFAKQDQFPAILAPFAVMLLVSILAFYYGFMAAAFHKLCKRPSHSLHSYLMFVCIWMIFEVLRSSLFTGFPWHITASLWGNWLPIAQSVYYISVIGLGAITVLVALLPLMIVQLNKGDTKQKRLISLLIMVITLLFGSLAQLGLHRLKTSETSFHVGVSLRLVQANIPQQLKWRKHLIDNHFYKHTQLSRQKSESGKAEGITLLIWPETAVQTENFDRINSLERYSVSRLLERGSFAVTGVPRVDVKDGIVHYYNSMMVIDKEGKLYARYDKSHLVPFGEYIPFPDFLSAIGLGSMTGGYFTPGDGPKIISLPNIPPFSPLICYEIIFPGATTKVPSEGRPRAEWLLNITNDAWFSAGEAHQHLTLSRMRAIEEGLPVVRSANTGISAVIDPYGRSIREIPLNIAAVMDVPLPKAIPQSGYTSQMKLILALCLLLILPLFAIITLVTSRLNANK</sequence>
<dbReference type="AlphaFoldDB" id="A0AA52EF24"/>
<dbReference type="InterPro" id="IPR036526">
    <property type="entry name" value="C-N_Hydrolase_sf"/>
</dbReference>
<evidence type="ECO:0000313" key="11">
    <source>
        <dbReference type="EMBL" id="WND01347.1"/>
    </source>
</evidence>